<dbReference type="Gene3D" id="3.40.190.10">
    <property type="entry name" value="Periplasmic binding protein-like II"/>
    <property type="match status" value="2"/>
</dbReference>
<keyword evidence="11" id="KW-0067">ATP-binding</keyword>
<dbReference type="UniPathway" id="UPA00031">
    <property type="reaction ID" value="UER00006"/>
</dbReference>
<dbReference type="STRING" id="1610493.RPIT_08300"/>
<comment type="pathway">
    <text evidence="2 11">Amino-acid biosynthesis; L-histidine biosynthesis; L-histidine from 5-phospho-alpha-D-ribose 1-diphosphate: step 1/9.</text>
</comment>
<gene>
    <name evidence="11" type="primary">hisG</name>
    <name evidence="12" type="ORF">RPIT_08300</name>
</gene>
<keyword evidence="11" id="KW-0479">Metal-binding</keyword>
<evidence type="ECO:0000256" key="8">
    <source>
        <dbReference type="ARBA" id="ARBA00022679"/>
    </source>
</evidence>
<dbReference type="GO" id="GO:0005524">
    <property type="term" value="F:ATP binding"/>
    <property type="evidence" value="ECO:0007669"/>
    <property type="project" value="UniProtKB-KW"/>
</dbReference>
<sequence length="286" mass="30724">MTTDRLLRIAVPNKGALAEPAAAMLKAAGYRQRTDAKDLTLIDSDHGVEFYYLRPRDIAVYIGRGHLDLGITGRDMLLDSRAEATEIMELGFAGSRFLFAAPGGSSMTIADIEGKRVATSYPDLLAGYFEDKGINAELVKLDGAVESAIRLGVADVVADVVDTGTTLKRAGLELFGDPICTSEAVLIQRNNAELPATAEGLKTRLRSVLVAQNFFMMDYNVDTEHLETTLALAPGVEGPTVSTLAKSGWSAVRVLVPRKGAHLLMDRLYEAGARGILLTELAACRL</sequence>
<dbReference type="EC" id="2.4.2.17" evidence="4 11"/>
<comment type="similarity">
    <text evidence="3 11">Belongs to the ATP phosphoribosyltransferase family. Long subfamily.</text>
</comment>
<dbReference type="GO" id="GO:0005737">
    <property type="term" value="C:cytoplasm"/>
    <property type="evidence" value="ECO:0007669"/>
    <property type="project" value="UniProtKB-SubCell"/>
</dbReference>
<dbReference type="SUPFAM" id="SSF54913">
    <property type="entry name" value="GlnB-like"/>
    <property type="match status" value="1"/>
</dbReference>
<dbReference type="GO" id="GO:0000105">
    <property type="term" value="P:L-histidine biosynthetic process"/>
    <property type="evidence" value="ECO:0007669"/>
    <property type="project" value="UniProtKB-UniRule"/>
</dbReference>
<evidence type="ECO:0000256" key="1">
    <source>
        <dbReference type="ARBA" id="ARBA00000915"/>
    </source>
</evidence>
<dbReference type="NCBIfam" id="TIGR00070">
    <property type="entry name" value="hisG"/>
    <property type="match status" value="1"/>
</dbReference>
<dbReference type="PROSITE" id="PS01316">
    <property type="entry name" value="ATP_P_PHORIBOSYLTR"/>
    <property type="match status" value="1"/>
</dbReference>
<dbReference type="PANTHER" id="PTHR21403">
    <property type="entry name" value="ATP PHOSPHORIBOSYLTRANSFERASE ATP-PRTASE"/>
    <property type="match status" value="1"/>
</dbReference>
<keyword evidence="6 11" id="KW-0028">Amino-acid biosynthesis</keyword>
<dbReference type="KEGG" id="tfl:RPIT_08300"/>
<dbReference type="OrthoDB" id="9801867at2"/>
<comment type="catalytic activity">
    <reaction evidence="1 11">
        <text>1-(5-phospho-beta-D-ribosyl)-ATP + diphosphate = 5-phospho-alpha-D-ribose 1-diphosphate + ATP</text>
        <dbReference type="Rhea" id="RHEA:18473"/>
        <dbReference type="ChEBI" id="CHEBI:30616"/>
        <dbReference type="ChEBI" id="CHEBI:33019"/>
        <dbReference type="ChEBI" id="CHEBI:58017"/>
        <dbReference type="ChEBI" id="CHEBI:73183"/>
        <dbReference type="EC" id="2.4.2.17"/>
    </reaction>
</comment>
<dbReference type="InterPro" id="IPR018198">
    <property type="entry name" value="ATP_PRibTrfase_CS"/>
</dbReference>
<reference evidence="12 13" key="1">
    <citation type="journal article" date="2016" name="Int. J. Syst. Evol. Microbiol.">
        <title>Tessaracoccus flavus sp. nov., isolated from the drainage system of a lindane-producing factory.</title>
        <authorList>
            <person name="Kumari R."/>
            <person name="Singh P."/>
            <person name="Schumann P."/>
            <person name="Lal R."/>
        </authorList>
    </citation>
    <scope>NUCLEOTIDE SEQUENCE [LARGE SCALE GENOMIC DNA]</scope>
    <source>
        <strain evidence="12 13">RP1T</strain>
    </source>
</reference>
<dbReference type="Pfam" id="PF08029">
    <property type="entry name" value="HisG_C"/>
    <property type="match status" value="1"/>
</dbReference>
<dbReference type="InterPro" id="IPR015867">
    <property type="entry name" value="N-reg_PII/ATP_PRibTrfase_C"/>
</dbReference>
<name>A0A1Q2CFA4_9ACTN</name>
<evidence type="ECO:0000256" key="3">
    <source>
        <dbReference type="ARBA" id="ARBA00007955"/>
    </source>
</evidence>
<keyword evidence="11" id="KW-0547">Nucleotide-binding</keyword>
<dbReference type="NCBIfam" id="TIGR03455">
    <property type="entry name" value="HisG_C-term"/>
    <property type="match status" value="1"/>
</dbReference>
<evidence type="ECO:0000256" key="10">
    <source>
        <dbReference type="ARBA" id="ARBA00024861"/>
    </source>
</evidence>
<dbReference type="AlphaFoldDB" id="A0A1Q2CFA4"/>
<dbReference type="EMBL" id="CP019605">
    <property type="protein sequence ID" value="AQP44799.1"/>
    <property type="molecule type" value="Genomic_DNA"/>
</dbReference>
<keyword evidence="13" id="KW-1185">Reference proteome</keyword>
<evidence type="ECO:0000256" key="9">
    <source>
        <dbReference type="ARBA" id="ARBA00023102"/>
    </source>
</evidence>
<evidence type="ECO:0000256" key="6">
    <source>
        <dbReference type="ARBA" id="ARBA00022605"/>
    </source>
</evidence>
<comment type="function">
    <text evidence="10 11">Catalyzes the condensation of ATP and 5-phosphoribose 1-diphosphate to form N'-(5'-phosphoribosyl)-ATP (PR-ATP). Has a crucial role in the pathway because the rate of histidine biosynthesis seems to be controlled primarily by regulation of HisG enzymatic activity.</text>
</comment>
<evidence type="ECO:0000256" key="7">
    <source>
        <dbReference type="ARBA" id="ARBA00022676"/>
    </source>
</evidence>
<keyword evidence="11" id="KW-0963">Cytoplasm</keyword>
<evidence type="ECO:0000256" key="11">
    <source>
        <dbReference type="HAMAP-Rule" id="MF_00079"/>
    </source>
</evidence>
<dbReference type="GO" id="GO:0003879">
    <property type="term" value="F:ATP phosphoribosyltransferase activity"/>
    <property type="evidence" value="ECO:0007669"/>
    <property type="project" value="UniProtKB-UniRule"/>
</dbReference>
<comment type="activity regulation">
    <text evidence="11">Feedback inhibited by histidine.</text>
</comment>
<evidence type="ECO:0000313" key="12">
    <source>
        <dbReference type="EMBL" id="AQP44799.1"/>
    </source>
</evidence>
<organism evidence="12 13">
    <name type="scientific">Tessaracoccus flavus</name>
    <dbReference type="NCBI Taxonomy" id="1610493"/>
    <lineage>
        <taxon>Bacteria</taxon>
        <taxon>Bacillati</taxon>
        <taxon>Actinomycetota</taxon>
        <taxon>Actinomycetes</taxon>
        <taxon>Propionibacteriales</taxon>
        <taxon>Propionibacteriaceae</taxon>
        <taxon>Tessaracoccus</taxon>
    </lineage>
</organism>
<dbReference type="Pfam" id="PF01634">
    <property type="entry name" value="HisG"/>
    <property type="match status" value="1"/>
</dbReference>
<keyword evidence="11" id="KW-0460">Magnesium</keyword>
<dbReference type="InterPro" id="IPR020621">
    <property type="entry name" value="ATP-PRT_HisG_long"/>
</dbReference>
<dbReference type="InterPro" id="IPR011322">
    <property type="entry name" value="N-reg_PII-like_a/b"/>
</dbReference>
<dbReference type="RefSeq" id="WP_077342223.1">
    <property type="nucleotide sequence ID" value="NZ_FNPU01000015.1"/>
</dbReference>
<dbReference type="SUPFAM" id="SSF53850">
    <property type="entry name" value="Periplasmic binding protein-like II"/>
    <property type="match status" value="1"/>
</dbReference>
<protein>
    <recommendedName>
        <fullName evidence="5 11">ATP phosphoribosyltransferase</fullName>
        <shortName evidence="11">ATP-PRT</shortName>
        <shortName evidence="11">ATP-PRTase</shortName>
        <ecNumber evidence="4 11">2.4.2.17</ecNumber>
    </recommendedName>
</protein>
<evidence type="ECO:0000256" key="2">
    <source>
        <dbReference type="ARBA" id="ARBA00004667"/>
    </source>
</evidence>
<comment type="cofactor">
    <cofactor evidence="11">
        <name>Mg(2+)</name>
        <dbReference type="ChEBI" id="CHEBI:18420"/>
    </cofactor>
</comment>
<dbReference type="PANTHER" id="PTHR21403:SF8">
    <property type="entry name" value="ATP PHOSPHORIBOSYLTRANSFERASE"/>
    <property type="match status" value="1"/>
</dbReference>
<evidence type="ECO:0000256" key="5">
    <source>
        <dbReference type="ARBA" id="ARBA00020998"/>
    </source>
</evidence>
<dbReference type="Proteomes" id="UP000188324">
    <property type="component" value="Chromosome"/>
</dbReference>
<evidence type="ECO:0000256" key="4">
    <source>
        <dbReference type="ARBA" id="ARBA00011946"/>
    </source>
</evidence>
<accession>A0A1Q2CFA4</accession>
<keyword evidence="8 11" id="KW-0808">Transferase</keyword>
<proteinExistence type="inferred from homology"/>
<dbReference type="GO" id="GO:0000287">
    <property type="term" value="F:magnesium ion binding"/>
    <property type="evidence" value="ECO:0007669"/>
    <property type="project" value="UniProtKB-UniRule"/>
</dbReference>
<evidence type="ECO:0000313" key="13">
    <source>
        <dbReference type="Proteomes" id="UP000188324"/>
    </source>
</evidence>
<dbReference type="HAMAP" id="MF_00079">
    <property type="entry name" value="HisG_Long"/>
    <property type="match status" value="1"/>
</dbReference>
<comment type="subcellular location">
    <subcellularLocation>
        <location evidence="11">Cytoplasm</location>
    </subcellularLocation>
</comment>
<dbReference type="InterPro" id="IPR001348">
    <property type="entry name" value="ATP_PRibTrfase_HisG"/>
</dbReference>
<keyword evidence="9 11" id="KW-0368">Histidine biosynthesis</keyword>
<dbReference type="InterPro" id="IPR013820">
    <property type="entry name" value="ATP_PRibTrfase_cat"/>
</dbReference>
<dbReference type="InterPro" id="IPR013115">
    <property type="entry name" value="HisG_C"/>
</dbReference>
<keyword evidence="7 11" id="KW-0328">Glycosyltransferase</keyword>
<dbReference type="Gene3D" id="3.30.70.120">
    <property type="match status" value="1"/>
</dbReference>